<keyword evidence="3" id="KW-1185">Reference proteome</keyword>
<comment type="caution">
    <text evidence="2">The sequence shown here is derived from an EMBL/GenBank/DDBJ whole genome shotgun (WGS) entry which is preliminary data.</text>
</comment>
<dbReference type="EMBL" id="VITY01000022">
    <property type="protein sequence ID" value="TWB87311.1"/>
    <property type="molecule type" value="Genomic_DNA"/>
</dbReference>
<evidence type="ECO:0000256" key="1">
    <source>
        <dbReference type="SAM" id="MobiDB-lite"/>
    </source>
</evidence>
<feature type="compositionally biased region" description="Low complexity" evidence="1">
    <location>
        <begin position="187"/>
        <end position="205"/>
    </location>
</feature>
<feature type="region of interest" description="Disordered" evidence="1">
    <location>
        <begin position="342"/>
        <end position="372"/>
    </location>
</feature>
<sequence length="372" mass="40191">MLSAAQIRLCLDRLGLGDTFAKPDARKMEPRPADRARLLAHSPFLCSRDLSKMRLSPPSFLESNSRKSAVAGRGIVAQAAEQQACQAIEAEQFAQNELSGDLGLTQKHYHRFRSRDPCGGAVDLLERLDSSPTAAWPMPVGAAAAAEKYFNPLQLPNEIRIRSCGLIRFNSASWAKLPPKGPEGTVQPQAPASRQQSASSASLSQFRKPYKAAGVSPRIRPLAPASGTSSSSHASVCASGWRIGVCGHHVGPLRAPEQLFRRKFLQQPTLRCLRPIIWTAPDPDSFTQTSAPAASARSLSRRIPSRIAGAVRESEVSEHQAMAVGQVQFYEALSSFDSAGLKGREMAAARRPPPRKSGLDRARCGSRAVRPS</sequence>
<accession>A0A560KVN9</accession>
<feature type="region of interest" description="Disordered" evidence="1">
    <location>
        <begin position="178"/>
        <end position="212"/>
    </location>
</feature>
<evidence type="ECO:0000313" key="2">
    <source>
        <dbReference type="EMBL" id="TWB87311.1"/>
    </source>
</evidence>
<dbReference type="Proteomes" id="UP000321304">
    <property type="component" value="Unassembled WGS sequence"/>
</dbReference>
<organism evidence="2 3">
    <name type="scientific">Bradyrhizobium macuxiense</name>
    <dbReference type="NCBI Taxonomy" id="1755647"/>
    <lineage>
        <taxon>Bacteria</taxon>
        <taxon>Pseudomonadati</taxon>
        <taxon>Pseudomonadota</taxon>
        <taxon>Alphaproteobacteria</taxon>
        <taxon>Hyphomicrobiales</taxon>
        <taxon>Nitrobacteraceae</taxon>
        <taxon>Bradyrhizobium</taxon>
    </lineage>
</organism>
<proteinExistence type="predicted"/>
<reference evidence="2 3" key="1">
    <citation type="submission" date="2019-06" db="EMBL/GenBank/DDBJ databases">
        <title>Genomic Encyclopedia of Type Strains, Phase IV (KMG-V): Genome sequencing to study the core and pangenomes of soil and plant-associated prokaryotes.</title>
        <authorList>
            <person name="Whitman W."/>
        </authorList>
    </citation>
    <scope>NUCLEOTIDE SEQUENCE [LARGE SCALE GENOMIC DNA]</scope>
    <source>
        <strain evidence="2 3">BR 10355</strain>
    </source>
</reference>
<protein>
    <submittedName>
        <fullName evidence="2">Uncharacterized protein</fullName>
    </submittedName>
</protein>
<dbReference type="AlphaFoldDB" id="A0A560KVN9"/>
<gene>
    <name evidence="2" type="ORF">FBZ93_12292</name>
</gene>
<evidence type="ECO:0000313" key="3">
    <source>
        <dbReference type="Proteomes" id="UP000321304"/>
    </source>
</evidence>
<name>A0A560KVN9_9BRAD</name>